<feature type="compositionally biased region" description="Polar residues" evidence="4">
    <location>
        <begin position="512"/>
        <end position="524"/>
    </location>
</feature>
<dbReference type="Pfam" id="PF09732">
    <property type="entry name" value="CactinC_cactus"/>
    <property type="match status" value="1"/>
</dbReference>
<feature type="domain" description="Splicing factor Cactin C-terminal" evidence="5">
    <location>
        <begin position="665"/>
        <end position="791"/>
    </location>
</feature>
<feature type="compositionally biased region" description="Basic and acidic residues" evidence="4">
    <location>
        <begin position="27"/>
        <end position="42"/>
    </location>
</feature>
<feature type="domain" description="Splicing factor cactin central" evidence="6">
    <location>
        <begin position="276"/>
        <end position="476"/>
    </location>
</feature>
<dbReference type="Proteomes" id="UP001189180">
    <property type="component" value="Unassembled WGS sequence"/>
</dbReference>
<accession>A0ABC9HI90</accession>
<evidence type="ECO:0000313" key="8">
    <source>
        <dbReference type="Proteomes" id="UP001189180"/>
    </source>
</evidence>
<feature type="region of interest" description="Disordered" evidence="4">
    <location>
        <begin position="497"/>
        <end position="530"/>
    </location>
</feature>
<dbReference type="PANTHER" id="PTHR21737:SF4">
    <property type="entry name" value="SPLICING FACTOR CACTIN"/>
    <property type="match status" value="1"/>
</dbReference>
<dbReference type="InterPro" id="IPR019134">
    <property type="entry name" value="Cactin_C"/>
</dbReference>
<feature type="region of interest" description="Disordered" evidence="4">
    <location>
        <begin position="1"/>
        <end position="131"/>
    </location>
</feature>
<dbReference type="SMART" id="SM01050">
    <property type="entry name" value="CactinC_cactus"/>
    <property type="match status" value="1"/>
</dbReference>
<evidence type="ECO:0000259" key="5">
    <source>
        <dbReference type="Pfam" id="PF09732"/>
    </source>
</evidence>
<gene>
    <name evidence="7" type="ORF">FHB240107_LOCUS8628</name>
</gene>
<dbReference type="Pfam" id="PF10312">
    <property type="entry name" value="Cactin_mid"/>
    <property type="match status" value="1"/>
</dbReference>
<proteinExistence type="inferred from homology"/>
<evidence type="ECO:0000256" key="4">
    <source>
        <dbReference type="SAM" id="MobiDB-lite"/>
    </source>
</evidence>
<dbReference type="AlphaFoldDB" id="A0ABC9HI90"/>
<keyword evidence="8" id="KW-1185">Reference proteome</keyword>
<feature type="coiled-coil region" evidence="3">
    <location>
        <begin position="241"/>
        <end position="277"/>
    </location>
</feature>
<comment type="similarity">
    <text evidence="1">Belongs to the CACTIN family.</text>
</comment>
<evidence type="ECO:0000313" key="7">
    <source>
        <dbReference type="EMBL" id="CAM0512493.1"/>
    </source>
</evidence>
<dbReference type="PANTHER" id="PTHR21737">
    <property type="entry name" value="POLYGLUTAMINE BINDING PROTEIN 1/MARVEL MEMBRANE-ASSOCIATING DOMAIN CONTAINING 3"/>
    <property type="match status" value="1"/>
</dbReference>
<feature type="compositionally biased region" description="Basic and acidic residues" evidence="4">
    <location>
        <begin position="55"/>
        <end position="74"/>
    </location>
</feature>
<feature type="compositionally biased region" description="Basic residues" evidence="4">
    <location>
        <begin position="87"/>
        <end position="96"/>
    </location>
</feature>
<reference evidence="7 8" key="1">
    <citation type="submission" date="2024-08" db="EMBL/GenBank/DDBJ databases">
        <authorList>
            <person name="Paterson S."/>
        </authorList>
    </citation>
    <scope>NUCLEOTIDE SEQUENCE [LARGE SCALE GENOMIC DNA]</scope>
</reference>
<comment type="caution">
    <text evidence="7">The sequence shown here is derived from an EMBL/GenBank/DDBJ whole genome shotgun (WGS) entry which is preliminary data.</text>
</comment>
<evidence type="ECO:0000256" key="3">
    <source>
        <dbReference type="SAM" id="Coils"/>
    </source>
</evidence>
<protein>
    <recommendedName>
        <fullName evidence="2">Splicing factor Cactin</fullName>
    </recommendedName>
</protein>
<evidence type="ECO:0000259" key="6">
    <source>
        <dbReference type="Pfam" id="PF10312"/>
    </source>
</evidence>
<evidence type="ECO:0000256" key="1">
    <source>
        <dbReference type="ARBA" id="ARBA00006895"/>
    </source>
</evidence>
<sequence>MSRDHSSGRQSHRDSGRYSTHSSVSRYGHDRHQSKHSNGEVKRKSHPHRSSQYRSDSKYESKNDHRHRENKESPKNSLSSDYERSSHRSHRRRKKRESTERNGSSSSSSTSVAGNDADEEEVEEESSLHLKAMAVGVPKELMAMSLEQLQKLLEERRQKKALLKVLETPEEKRARRLAKKEAKERWCRERMGWDQEYLGYTNEDNPFGDHRLSESFVWKQKLESEGLSHLSKEEIQALQKKKMEENKLELKSVRKRRAEREREREEREKELEMMQRDKEAEYYRSWEQQEDTFHLEQAKLRSRIRIADGRAKPIDLLAKYITDQDEDVMELASADLSGAIEVLEPTQFLVGLGMDDLEDLLEDIKVVYMQLEKGRNAEYWRDITTVVEDELHKLRRLEGGACGADSRGRTSATISQSVMQSVAETLKGKTYSHLAALERQIEPKLRGGEGVDVTYWETLAQFVRAQMARTRLRDMHQENLRRKLEFLRQSQGIIAEPLFPSGTDSVPKPAEPQTTGEPSTSQDSAALMPPPLKIPGKRLDVLEEPEVVEPEDTLALTDPHSVEAIRAARAAQLEAASRMEEESYDSACYSPSRVEPSDLELDAVVYEPQDDEAKIEFQRKQVLRTGAMRASEEEELMRRAREGMEDGEDAQFSVMIPVEDQSFLWSDKYRPRKPRFFNRVHTGFVWNKYNQTHYDLDNPPPKIVQGYKFNVFYPDLIDKTTPPTYKLTPCEEPGQRDFAILRFTAGPPYEDIAFKIVNREWEYSYKHGFRCQFQNNIFQLWFHFKRFRYRR</sequence>
<evidence type="ECO:0000256" key="2">
    <source>
        <dbReference type="ARBA" id="ARBA00034534"/>
    </source>
</evidence>
<dbReference type="EMBL" id="CANUEZ050000216">
    <property type="protein sequence ID" value="CAM0512493.1"/>
    <property type="molecule type" value="Genomic_DNA"/>
</dbReference>
<organism evidence="7 8">
    <name type="scientific">Fasciola hepatica</name>
    <name type="common">Liver fluke</name>
    <dbReference type="NCBI Taxonomy" id="6192"/>
    <lineage>
        <taxon>Eukaryota</taxon>
        <taxon>Metazoa</taxon>
        <taxon>Spiralia</taxon>
        <taxon>Lophotrochozoa</taxon>
        <taxon>Platyhelminthes</taxon>
        <taxon>Trematoda</taxon>
        <taxon>Digenea</taxon>
        <taxon>Plagiorchiida</taxon>
        <taxon>Echinostomata</taxon>
        <taxon>Echinostomatoidea</taxon>
        <taxon>Fasciolidae</taxon>
        <taxon>Fasciola</taxon>
    </lineage>
</organism>
<dbReference type="InterPro" id="IPR018816">
    <property type="entry name" value="Cactin_central"/>
</dbReference>
<feature type="compositionally biased region" description="Acidic residues" evidence="4">
    <location>
        <begin position="116"/>
        <end position="125"/>
    </location>
</feature>
<feature type="compositionally biased region" description="Basic and acidic residues" evidence="4">
    <location>
        <begin position="1"/>
        <end position="16"/>
    </location>
</feature>
<name>A0ABC9HI90_FASHE</name>
<keyword evidence="3" id="KW-0175">Coiled coil</keyword>